<evidence type="ECO:0000313" key="6">
    <source>
        <dbReference type="EMBL" id="MEN3931221.1"/>
    </source>
</evidence>
<dbReference type="InterPro" id="IPR000577">
    <property type="entry name" value="Carb_kinase_FGGY"/>
</dbReference>
<dbReference type="InterPro" id="IPR018483">
    <property type="entry name" value="Carb_kinase_FGGY_CS"/>
</dbReference>
<evidence type="ECO:0000256" key="2">
    <source>
        <dbReference type="ARBA" id="ARBA00022679"/>
    </source>
</evidence>
<dbReference type="InterPro" id="IPR018485">
    <property type="entry name" value="FGGY_C"/>
</dbReference>
<dbReference type="CDD" id="cd07779">
    <property type="entry name" value="ASKHA_NBD_FGGY_YgcE-like"/>
    <property type="match status" value="1"/>
</dbReference>
<feature type="domain" description="Carbohydrate kinase FGGY C-terminal" evidence="5">
    <location>
        <begin position="259"/>
        <end position="445"/>
    </location>
</feature>
<gene>
    <name evidence="6" type="ORF">WJT86_09145</name>
</gene>
<dbReference type="Pfam" id="PF00370">
    <property type="entry name" value="FGGY_N"/>
    <property type="match status" value="1"/>
</dbReference>
<feature type="domain" description="Carbohydrate kinase FGGY N-terminal" evidence="4">
    <location>
        <begin position="4"/>
        <end position="246"/>
    </location>
</feature>
<keyword evidence="3 6" id="KW-0418">Kinase</keyword>
<organism evidence="6 7">
    <name type="scientific">Hohaiivirga grylli</name>
    <dbReference type="NCBI Taxonomy" id="3133970"/>
    <lineage>
        <taxon>Bacteria</taxon>
        <taxon>Pseudomonadati</taxon>
        <taxon>Pseudomonadota</taxon>
        <taxon>Alphaproteobacteria</taxon>
        <taxon>Hyphomicrobiales</taxon>
        <taxon>Methylobacteriaceae</taxon>
        <taxon>Hohaiivirga</taxon>
    </lineage>
</organism>
<keyword evidence="2 6" id="KW-0808">Transferase</keyword>
<dbReference type="Proteomes" id="UP001418637">
    <property type="component" value="Unassembled WGS sequence"/>
</dbReference>
<dbReference type="PANTHER" id="PTHR43095">
    <property type="entry name" value="SUGAR KINASE"/>
    <property type="match status" value="1"/>
</dbReference>
<dbReference type="Pfam" id="PF02782">
    <property type="entry name" value="FGGY_C"/>
    <property type="match status" value="1"/>
</dbReference>
<dbReference type="InterPro" id="IPR050406">
    <property type="entry name" value="FGGY_Carb_Kinase"/>
</dbReference>
<proteinExistence type="inferred from homology"/>
<evidence type="ECO:0000259" key="4">
    <source>
        <dbReference type="Pfam" id="PF00370"/>
    </source>
</evidence>
<comment type="similarity">
    <text evidence="1">Belongs to the FGGY kinase family.</text>
</comment>
<sequence>MQHVLVVDVGTSSLKSMLYTEKGDLLFRAGQSYDSIFGHENDVEQDPQTWNSALVNTLTKAGEYCGDKGIAVDAIIVTSQRASVIPMSRDGEPLYNAVMWQDKRALKQCEKLLERFTLQDMYHRTGLRVNPYFSVPKMMWLRDNRSEIFNSAHKLIGVQDYVAFLLTGKYATDVSQACRTMLMNIRTSAWDKDMLDASGISTDLLPELVPSGSQVNVLTDKLAAQVGLKSGIPVYLGGGDQQCAALSLGILGPGEAEANTGTGSFVIAYAEQPHFHPDCTTLCSASAMPGKWIVEAGIFTTGLVHRWFKENFYPDTEDAYDIMNREAESSPIGANGVMMPPHFEGSAAPYWNPRAKGMFFNITMATRRADMARAVIEGISLEIGHNLELLQSLGVPVERVSVAGGLTTLDTFNQIQADVFNKRVIRYENNEASSLGALMSACVSMGIYSDYTRAFEGIVTSEPRIFEPQTEAVNKYKTVMHRKKRLYDALNKSETYDLFSAAI</sequence>
<comment type="caution">
    <text evidence="6">The sequence shown here is derived from an EMBL/GenBank/DDBJ whole genome shotgun (WGS) entry which is preliminary data.</text>
</comment>
<dbReference type="RefSeq" id="WP_346337259.1">
    <property type="nucleotide sequence ID" value="NZ_JBBYXI010000003.1"/>
</dbReference>
<evidence type="ECO:0000313" key="7">
    <source>
        <dbReference type="Proteomes" id="UP001418637"/>
    </source>
</evidence>
<dbReference type="SUPFAM" id="SSF53067">
    <property type="entry name" value="Actin-like ATPase domain"/>
    <property type="match status" value="2"/>
</dbReference>
<dbReference type="GO" id="GO:0016301">
    <property type="term" value="F:kinase activity"/>
    <property type="evidence" value="ECO:0007669"/>
    <property type="project" value="UniProtKB-KW"/>
</dbReference>
<evidence type="ECO:0000256" key="1">
    <source>
        <dbReference type="ARBA" id="ARBA00009156"/>
    </source>
</evidence>
<reference evidence="6 7" key="1">
    <citation type="submission" date="2024-04" db="EMBL/GenBank/DDBJ databases">
        <title>A novel species isolated from cricket.</title>
        <authorList>
            <person name="Wang H.-C."/>
        </authorList>
    </citation>
    <scope>NUCLEOTIDE SEQUENCE [LARGE SCALE GENOMIC DNA]</scope>
    <source>
        <strain evidence="6 7">WL0021</strain>
    </source>
</reference>
<dbReference type="EC" id="2.7.1.-" evidence="6"/>
<evidence type="ECO:0000256" key="3">
    <source>
        <dbReference type="ARBA" id="ARBA00022777"/>
    </source>
</evidence>
<dbReference type="PROSITE" id="PS00933">
    <property type="entry name" value="FGGY_KINASES_1"/>
    <property type="match status" value="1"/>
</dbReference>
<dbReference type="EMBL" id="JBBYXI010000003">
    <property type="protein sequence ID" value="MEN3931221.1"/>
    <property type="molecule type" value="Genomic_DNA"/>
</dbReference>
<accession>A0ABV0BM02</accession>
<name>A0ABV0BM02_9HYPH</name>
<dbReference type="Gene3D" id="3.30.420.40">
    <property type="match status" value="2"/>
</dbReference>
<dbReference type="InterPro" id="IPR043129">
    <property type="entry name" value="ATPase_NBD"/>
</dbReference>
<dbReference type="InterPro" id="IPR018484">
    <property type="entry name" value="FGGY_N"/>
</dbReference>
<evidence type="ECO:0000259" key="5">
    <source>
        <dbReference type="Pfam" id="PF02782"/>
    </source>
</evidence>
<protein>
    <submittedName>
        <fullName evidence="6">FGGY-family carbohydrate kinase</fullName>
        <ecNumber evidence="6">2.7.1.-</ecNumber>
    </submittedName>
</protein>
<keyword evidence="7" id="KW-1185">Reference proteome</keyword>
<dbReference type="PIRSF" id="PIRSF000538">
    <property type="entry name" value="GlpK"/>
    <property type="match status" value="1"/>
</dbReference>